<gene>
    <name evidence="3" type="ORF">GCM10011379_16090</name>
</gene>
<feature type="transmembrane region" description="Helical" evidence="1">
    <location>
        <begin position="37"/>
        <end position="56"/>
    </location>
</feature>
<proteinExistence type="predicted"/>
<protein>
    <recommendedName>
        <fullName evidence="2">Fatty acid desaturase domain-containing protein</fullName>
    </recommendedName>
</protein>
<sequence length="348" mass="41270">MRPAPIILTDPVFRPRNYNRLDHFFLRLIRDERDLPFIYFTIVIVMVMVPYAFLLFSNLLKGWYWTGAAISYMFMIAAFFIGRFSLMFHSTAHRTLFKKKYDYLNYILPYVIAPFFGHMADTYYAHHIGMHHAENNLEEDESSTMFYQRDSLKDFLLYLMRFMLTGIYDLAAYFKRKNRRKLMYSAIRGEVLFISVTLLLCIFNLKATLCVLIFPYFFYRLIAMLGNWGQHAFIDQADPGNCYKNSMNCINSRYNWICWNDGYHISHHLKPTMHWTEHPVNFLKTIDHYGDNNAVVFSRIDIIMVSLLLLAGRYDVLAKNFVNIGNRFDSEEAVIAFLKARTARFTKR</sequence>
<keyword evidence="4" id="KW-1185">Reference proteome</keyword>
<evidence type="ECO:0000256" key="1">
    <source>
        <dbReference type="SAM" id="Phobius"/>
    </source>
</evidence>
<feature type="transmembrane region" description="Helical" evidence="1">
    <location>
        <begin position="155"/>
        <end position="171"/>
    </location>
</feature>
<dbReference type="EMBL" id="BMIB01000002">
    <property type="protein sequence ID" value="GGH64251.1"/>
    <property type="molecule type" value="Genomic_DNA"/>
</dbReference>
<evidence type="ECO:0000313" key="3">
    <source>
        <dbReference type="EMBL" id="GGH64251.1"/>
    </source>
</evidence>
<accession>A0A917IUT6</accession>
<dbReference type="Proteomes" id="UP000627292">
    <property type="component" value="Unassembled WGS sequence"/>
</dbReference>
<reference evidence="3" key="2">
    <citation type="submission" date="2020-09" db="EMBL/GenBank/DDBJ databases">
        <authorList>
            <person name="Sun Q."/>
            <person name="Zhou Y."/>
        </authorList>
    </citation>
    <scope>NUCLEOTIDE SEQUENCE</scope>
    <source>
        <strain evidence="3">CGMCC 1.15290</strain>
    </source>
</reference>
<dbReference type="PANTHER" id="PTHR36459:SF1">
    <property type="entry name" value="FATTY ACID DESATURASE DOMAIN-CONTAINING PROTEIN-RELATED"/>
    <property type="match status" value="1"/>
</dbReference>
<feature type="transmembrane region" description="Helical" evidence="1">
    <location>
        <begin position="103"/>
        <end position="120"/>
    </location>
</feature>
<keyword evidence="1" id="KW-0812">Transmembrane</keyword>
<feature type="transmembrane region" description="Helical" evidence="1">
    <location>
        <begin position="62"/>
        <end position="82"/>
    </location>
</feature>
<evidence type="ECO:0000313" key="4">
    <source>
        <dbReference type="Proteomes" id="UP000627292"/>
    </source>
</evidence>
<keyword evidence="1" id="KW-0472">Membrane</keyword>
<dbReference type="InterPro" id="IPR005804">
    <property type="entry name" value="FA_desaturase_dom"/>
</dbReference>
<evidence type="ECO:0000259" key="2">
    <source>
        <dbReference type="Pfam" id="PF00487"/>
    </source>
</evidence>
<reference evidence="3" key="1">
    <citation type="journal article" date="2014" name="Int. J. Syst. Evol. Microbiol.">
        <title>Complete genome sequence of Corynebacterium casei LMG S-19264T (=DSM 44701T), isolated from a smear-ripened cheese.</title>
        <authorList>
            <consortium name="US DOE Joint Genome Institute (JGI-PGF)"/>
            <person name="Walter F."/>
            <person name="Albersmeier A."/>
            <person name="Kalinowski J."/>
            <person name="Ruckert C."/>
        </authorList>
    </citation>
    <scope>NUCLEOTIDE SEQUENCE</scope>
    <source>
        <strain evidence="3">CGMCC 1.15290</strain>
    </source>
</reference>
<dbReference type="PANTHER" id="PTHR36459">
    <property type="entry name" value="ORF"/>
    <property type="match status" value="1"/>
</dbReference>
<dbReference type="AlphaFoldDB" id="A0A917IUT6"/>
<organism evidence="3 4">
    <name type="scientific">Filimonas zeae</name>
    <dbReference type="NCBI Taxonomy" id="1737353"/>
    <lineage>
        <taxon>Bacteria</taxon>
        <taxon>Pseudomonadati</taxon>
        <taxon>Bacteroidota</taxon>
        <taxon>Chitinophagia</taxon>
        <taxon>Chitinophagales</taxon>
        <taxon>Chitinophagaceae</taxon>
        <taxon>Filimonas</taxon>
    </lineage>
</organism>
<dbReference type="GO" id="GO:0006629">
    <property type="term" value="P:lipid metabolic process"/>
    <property type="evidence" value="ECO:0007669"/>
    <property type="project" value="InterPro"/>
</dbReference>
<feature type="domain" description="Fatty acid desaturase" evidence="2">
    <location>
        <begin position="65"/>
        <end position="279"/>
    </location>
</feature>
<name>A0A917IUT6_9BACT</name>
<comment type="caution">
    <text evidence="3">The sequence shown here is derived from an EMBL/GenBank/DDBJ whole genome shotgun (WGS) entry which is preliminary data.</text>
</comment>
<dbReference type="Pfam" id="PF00487">
    <property type="entry name" value="FA_desaturase"/>
    <property type="match status" value="1"/>
</dbReference>
<keyword evidence="1" id="KW-1133">Transmembrane helix</keyword>
<dbReference type="RefSeq" id="WP_188951512.1">
    <property type="nucleotide sequence ID" value="NZ_BMIB01000002.1"/>
</dbReference>
<feature type="transmembrane region" description="Helical" evidence="1">
    <location>
        <begin position="191"/>
        <end position="218"/>
    </location>
</feature>